<reference evidence="3" key="1">
    <citation type="submission" date="2016-10" db="EMBL/GenBank/DDBJ databases">
        <authorList>
            <person name="Varghese N."/>
            <person name="Submissions S."/>
        </authorList>
    </citation>
    <scope>NUCLEOTIDE SEQUENCE [LARGE SCALE GENOMIC DNA]</scope>
    <source>
        <strain evidence="3">LMG 26383,CCUG 61248,R- 45681</strain>
    </source>
</reference>
<dbReference type="SUPFAM" id="SSF53335">
    <property type="entry name" value="S-adenosyl-L-methionine-dependent methyltransferases"/>
    <property type="match status" value="1"/>
</dbReference>
<accession>A0A1H7FTT7</accession>
<organism evidence="2 3">
    <name type="scientific">Bosea lupini</name>
    <dbReference type="NCBI Taxonomy" id="1036779"/>
    <lineage>
        <taxon>Bacteria</taxon>
        <taxon>Pseudomonadati</taxon>
        <taxon>Pseudomonadota</taxon>
        <taxon>Alphaproteobacteria</taxon>
        <taxon>Hyphomicrobiales</taxon>
        <taxon>Boseaceae</taxon>
        <taxon>Bosea</taxon>
    </lineage>
</organism>
<feature type="domain" description="Methyltransferase FkbM" evidence="1">
    <location>
        <begin position="49"/>
        <end position="209"/>
    </location>
</feature>
<dbReference type="Proteomes" id="UP000199664">
    <property type="component" value="Unassembled WGS sequence"/>
</dbReference>
<dbReference type="Gene3D" id="3.40.50.150">
    <property type="entry name" value="Vaccinia Virus protein VP39"/>
    <property type="match status" value="1"/>
</dbReference>
<dbReference type="GO" id="GO:0032259">
    <property type="term" value="P:methylation"/>
    <property type="evidence" value="ECO:0007669"/>
    <property type="project" value="UniProtKB-KW"/>
</dbReference>
<dbReference type="AlphaFoldDB" id="A0A1H7FTT7"/>
<dbReference type="InterPro" id="IPR052514">
    <property type="entry name" value="SAM-dependent_MTase"/>
</dbReference>
<name>A0A1H7FTT7_9HYPH</name>
<dbReference type="InterPro" id="IPR029063">
    <property type="entry name" value="SAM-dependent_MTases_sf"/>
</dbReference>
<dbReference type="GO" id="GO:0008168">
    <property type="term" value="F:methyltransferase activity"/>
    <property type="evidence" value="ECO:0007669"/>
    <property type="project" value="UniProtKB-KW"/>
</dbReference>
<dbReference type="OrthoDB" id="7542440at2"/>
<dbReference type="PANTHER" id="PTHR34203">
    <property type="entry name" value="METHYLTRANSFERASE, FKBM FAMILY PROTEIN"/>
    <property type="match status" value="1"/>
</dbReference>
<evidence type="ECO:0000259" key="1">
    <source>
        <dbReference type="Pfam" id="PF05050"/>
    </source>
</evidence>
<evidence type="ECO:0000313" key="2">
    <source>
        <dbReference type="EMBL" id="SEK29493.1"/>
    </source>
</evidence>
<keyword evidence="3" id="KW-1185">Reference proteome</keyword>
<gene>
    <name evidence="2" type="ORF">SAMN04515666_101157</name>
</gene>
<dbReference type="EMBL" id="FOAN01000001">
    <property type="protein sequence ID" value="SEK29493.1"/>
    <property type="molecule type" value="Genomic_DNA"/>
</dbReference>
<sequence>MMSGGTMKQYVARIPMSLAVPEAMHWAIKDVLEGEYECGFDGVGLDILDIGANVGSFALWASARWPGSTVTSYEPHPGTYELLKRNTDRRRDIVTINAALFPGGQTTATFLSRFAGDGESGLASYAGDTFVAGAMVERYQVAVVDPASLPSADIVKIDIEGGEGDVLDHLDLSKTSLVLLEYQNRKNRLQLEARLEADFELIDTVEHIWDPLLEQRCYRPDLAGDVYGRMFAARKGITRMARTAAASG</sequence>
<dbReference type="Pfam" id="PF05050">
    <property type="entry name" value="Methyltransf_21"/>
    <property type="match status" value="1"/>
</dbReference>
<dbReference type="PANTHER" id="PTHR34203:SF15">
    <property type="entry name" value="SLL1173 PROTEIN"/>
    <property type="match status" value="1"/>
</dbReference>
<dbReference type="STRING" id="1036779.SAMN04515666_101157"/>
<protein>
    <submittedName>
        <fullName evidence="2">Methyltransferase, FkbM family</fullName>
    </submittedName>
</protein>
<keyword evidence="2" id="KW-0808">Transferase</keyword>
<evidence type="ECO:0000313" key="3">
    <source>
        <dbReference type="Proteomes" id="UP000199664"/>
    </source>
</evidence>
<dbReference type="InterPro" id="IPR006342">
    <property type="entry name" value="FkbM_mtfrase"/>
</dbReference>
<dbReference type="NCBIfam" id="TIGR01444">
    <property type="entry name" value="fkbM_fam"/>
    <property type="match status" value="1"/>
</dbReference>
<keyword evidence="2" id="KW-0489">Methyltransferase</keyword>
<proteinExistence type="predicted"/>